<dbReference type="Gene3D" id="3.40.50.300">
    <property type="entry name" value="P-loop containing nucleotide triphosphate hydrolases"/>
    <property type="match status" value="1"/>
</dbReference>
<organism evidence="4 5">
    <name type="scientific">Priapulus caudatus</name>
    <name type="common">Priapulid worm</name>
    <dbReference type="NCBI Taxonomy" id="37621"/>
    <lineage>
        <taxon>Eukaryota</taxon>
        <taxon>Metazoa</taxon>
        <taxon>Ecdysozoa</taxon>
        <taxon>Scalidophora</taxon>
        <taxon>Priapulida</taxon>
        <taxon>Priapulimorpha</taxon>
        <taxon>Priapulimorphida</taxon>
        <taxon>Priapulidae</taxon>
        <taxon>Priapulus</taxon>
    </lineage>
</organism>
<evidence type="ECO:0000256" key="1">
    <source>
        <dbReference type="RuleBase" id="RU363044"/>
    </source>
</evidence>
<accession>A0ABM1E7X5</accession>
<dbReference type="Pfam" id="PF05970">
    <property type="entry name" value="PIF1"/>
    <property type="match status" value="1"/>
</dbReference>
<protein>
    <recommendedName>
        <fullName evidence="1">ATP-dependent DNA helicase</fullName>
        <ecNumber evidence="1">5.6.2.3</ecNumber>
    </recommendedName>
</protein>
<sequence length="260" mass="28487">MGKYDPTCNISRGSTKAKLFQECKLIIWDEATMRHKGAFEALAKTLQDLRHNTNVMGGLTELLSGDFRQTLPVIAKGTTADAVNACIKSSYLCSKVNRHSLKTNMLSGNEEAGRFSQQLLEVGNGRLTTTADGQVKLQFGKAAADITQLMTKVFPNLHLRYQHQDWLSERAILAPKNLAVDDINAKLLEQLPGDPTSCKSMDTVPDPDQVVHYPTEFLNSLTPSGLPPHNLVLNVGAPILLMQPGCSQALQWHKAHSITG</sequence>
<comment type="cofactor">
    <cofactor evidence="1">
        <name>Mg(2+)</name>
        <dbReference type="ChEBI" id="CHEBI:18420"/>
    </cofactor>
</comment>
<keyword evidence="1" id="KW-0233">DNA recombination</keyword>
<keyword evidence="1" id="KW-0227">DNA damage</keyword>
<feature type="domain" description="DNA helicase Pif1-like 2B" evidence="3">
    <location>
        <begin position="216"/>
        <end position="243"/>
    </location>
</feature>
<keyword evidence="1" id="KW-0378">Hydrolase</keyword>
<name>A0ABM1E7X5_PRICU</name>
<dbReference type="RefSeq" id="XP_014668296.1">
    <property type="nucleotide sequence ID" value="XM_014812810.1"/>
</dbReference>
<dbReference type="PANTHER" id="PTHR10492">
    <property type="match status" value="1"/>
</dbReference>
<gene>
    <name evidence="5" type="primary">LOC106809646</name>
</gene>
<dbReference type="SUPFAM" id="SSF52540">
    <property type="entry name" value="P-loop containing nucleoside triphosphate hydrolases"/>
    <property type="match status" value="1"/>
</dbReference>
<feature type="domain" description="DNA helicase Pif1-like DEAD-box helicase" evidence="2">
    <location>
        <begin position="7"/>
        <end position="131"/>
    </location>
</feature>
<comment type="catalytic activity">
    <reaction evidence="1">
        <text>ATP + H2O = ADP + phosphate + H(+)</text>
        <dbReference type="Rhea" id="RHEA:13065"/>
        <dbReference type="ChEBI" id="CHEBI:15377"/>
        <dbReference type="ChEBI" id="CHEBI:15378"/>
        <dbReference type="ChEBI" id="CHEBI:30616"/>
        <dbReference type="ChEBI" id="CHEBI:43474"/>
        <dbReference type="ChEBI" id="CHEBI:456216"/>
        <dbReference type="EC" id="5.6.2.3"/>
    </reaction>
</comment>
<dbReference type="Pfam" id="PF21530">
    <property type="entry name" value="Pif1_2B_dom"/>
    <property type="match status" value="1"/>
</dbReference>
<proteinExistence type="inferred from homology"/>
<dbReference type="InterPro" id="IPR049163">
    <property type="entry name" value="Pif1-like_2B_dom"/>
</dbReference>
<dbReference type="EC" id="5.6.2.3" evidence="1"/>
<keyword evidence="1" id="KW-0347">Helicase</keyword>
<dbReference type="GeneID" id="106809646"/>
<keyword evidence="4" id="KW-1185">Reference proteome</keyword>
<dbReference type="InterPro" id="IPR010285">
    <property type="entry name" value="DNA_helicase_pif1-like_DEAD"/>
</dbReference>
<evidence type="ECO:0000259" key="3">
    <source>
        <dbReference type="Pfam" id="PF21530"/>
    </source>
</evidence>
<evidence type="ECO:0000313" key="5">
    <source>
        <dbReference type="RefSeq" id="XP_014668296.1"/>
    </source>
</evidence>
<comment type="similarity">
    <text evidence="1">Belongs to the helicase family.</text>
</comment>
<dbReference type="PANTHER" id="PTHR10492:SF57">
    <property type="entry name" value="ATP-DEPENDENT DNA HELICASE"/>
    <property type="match status" value="1"/>
</dbReference>
<dbReference type="InterPro" id="IPR027417">
    <property type="entry name" value="P-loop_NTPase"/>
</dbReference>
<keyword evidence="1" id="KW-0234">DNA repair</keyword>
<keyword evidence="1" id="KW-0067">ATP-binding</keyword>
<evidence type="ECO:0000313" key="4">
    <source>
        <dbReference type="Proteomes" id="UP000695022"/>
    </source>
</evidence>
<dbReference type="Proteomes" id="UP000695022">
    <property type="component" value="Unplaced"/>
</dbReference>
<reference evidence="5" key="1">
    <citation type="submission" date="2025-08" db="UniProtKB">
        <authorList>
            <consortium name="RefSeq"/>
        </authorList>
    </citation>
    <scope>IDENTIFICATION</scope>
</reference>
<keyword evidence="1" id="KW-0547">Nucleotide-binding</keyword>
<evidence type="ECO:0000259" key="2">
    <source>
        <dbReference type="Pfam" id="PF05970"/>
    </source>
</evidence>